<dbReference type="Proteomes" id="UP000604083">
    <property type="component" value="Unassembled WGS sequence"/>
</dbReference>
<sequence>MKYQILPTLMLFSAIPAMGQSPNVWDFGGGDQNWNNPDNWGDPENSGADHVPSNNADGGHPGDEDAYINTTAAGQYPILSTTPEVNPRDIRLGDGEGATSGRLDFAGEASLTIPGWLYVGQNAPSEFHFSTSGTFQCSRLPIFNSSNPSTISAGELTVNGEVWLGQGGGNNATLNMSGGTLTSTNWLAIGRGSSTGVLNLSGGTIRGATNNGQTVVGSVGGNGTVNQTGGSFLAPGKILYIAENGATVGHYNQEAGLVEVGELRLANADTSQGTFNLSGGTLTATNGVFLGANGGTSATLTVTGGLLQTTGISGGPGASAITFDGAEIQAVGDSETFFTNFNFDPLDTSQPLDTTVIASGGLTVDTNGFTLAGTSPLSGEGGLTKEGAGRLVVASDSSFTGGIQVNEGEFAFSAVLDTFVENLYAGAVTVAEGAALGVVTPFPDDQAYADSVTFAGNGAFNVALGEVASDNPTEPPLAVTSALEVNGVITVNVSAEGLTVGSIPLIDAGSRSGTGTFVLGDLPLGVDAVLVDTGTSLSLNVTNANLPVWDGTTSSAWDLTTENWVDEATRDGVVFQNTDPVTFDDSAMGVSPATVTLDQAVLPLQVLFENNSANYDLSGSGSIGGDGSFTKRGAGALSISGLANTYTGVTRLEGGVTTVDLLADGGQPSSLGAAGAEAGNLVLAGGTLQYTGAAVGIDRGLTIAAGGSGLATANDLTLSAEVVATGGGLAKSGAGNLILTNPTNALGNFRLDEGSLVVDGTTLNTGDFFLGDGVDITLPADTVVNAGNVNIGDADGTAANLTVSGNGQLLTPNRIMTGLPAGAVGNVTISDSGRVEGGAWLSVGQNGGGTLTVEDSGSLSITGDFNITDLGGSSGTMIVRDEATVSGGTTFWGKGANTTATIEISGGTVTTNGDLSIALNGTSSADVTFSGGTIEAGNSTWMASDGQLTWNQTGGTFNSNLGYLLLTRGASGGATVNISEGAINQFDEAREFLIAEAGTGTLNVSGTAAITTKGVNGLTIAGKQNAVGVVNLNGGIITTDIVREGTNPEGENGPRSSTFVFNGGVLKADEDANPEFMSTIDTATIEAGGGTIDTSGQALTVAQIFGGSGNLSVVGGGTLFLDGANTFTGTTTASGATVGGSGSLAGGLTVEAGAHLAPGHATGTFTVGTTVLSGDYDYEIDGLAGDSLVVNGDLTLGGDLNISELNAAAAEVYVVASYTGSLTGTFANVNGLPSGYTLEYDYEGSKQVALVNPAATTPFQTWVGEFYPGETDSDIVGQDADPDGDGQSNLLEFAFGGIPNDASQTARAYHLLADSDADATTDAELLLTVAVRAGTPAFAGTPAPAATADGFTYLVEGSLDLQDFTAAVTPVAPVVTDLPPAPAGYEYRSFSLNASEGLPSRGFLRVKVTP</sequence>
<dbReference type="EMBL" id="JAENIO010000058">
    <property type="protein sequence ID" value="MBK1835511.1"/>
    <property type="molecule type" value="Genomic_DNA"/>
</dbReference>
<gene>
    <name evidence="4" type="ORF">JIN78_15690</name>
</gene>
<dbReference type="InterPro" id="IPR011050">
    <property type="entry name" value="Pectin_lyase_fold/virulence"/>
</dbReference>
<feature type="region of interest" description="Disordered" evidence="2">
    <location>
        <begin position="27"/>
        <end position="67"/>
    </location>
</feature>
<evidence type="ECO:0000313" key="4">
    <source>
        <dbReference type="EMBL" id="MBK1835511.1"/>
    </source>
</evidence>
<evidence type="ECO:0000313" key="5">
    <source>
        <dbReference type="Proteomes" id="UP000604083"/>
    </source>
</evidence>
<feature type="signal peptide" evidence="3">
    <location>
        <begin position="1"/>
        <end position="19"/>
    </location>
</feature>
<dbReference type="InterPro" id="IPR013425">
    <property type="entry name" value="Autotrns_rpt"/>
</dbReference>
<comment type="caution">
    <text evidence="4">The sequence shown here is derived from an EMBL/GenBank/DDBJ whole genome shotgun (WGS) entry which is preliminary data.</text>
</comment>
<dbReference type="RefSeq" id="WP_200392949.1">
    <property type="nucleotide sequence ID" value="NZ_JAENIO010000058.1"/>
</dbReference>
<feature type="chain" id="PRO_5036791719" evidence="3">
    <location>
        <begin position="20"/>
        <end position="1410"/>
    </location>
</feature>
<dbReference type="NCBIfam" id="TIGR02601">
    <property type="entry name" value="autotrns_rpt"/>
    <property type="match status" value="2"/>
</dbReference>
<organism evidence="4 5">
    <name type="scientific">Roseibacillus ishigakijimensis</name>
    <dbReference type="NCBI Taxonomy" id="454146"/>
    <lineage>
        <taxon>Bacteria</taxon>
        <taxon>Pseudomonadati</taxon>
        <taxon>Verrucomicrobiota</taxon>
        <taxon>Verrucomicrobiia</taxon>
        <taxon>Verrucomicrobiales</taxon>
        <taxon>Verrucomicrobiaceae</taxon>
        <taxon>Roseibacillus</taxon>
    </lineage>
</organism>
<name>A0A934RTS4_9BACT</name>
<keyword evidence="5" id="KW-1185">Reference proteome</keyword>
<dbReference type="SUPFAM" id="SSF51126">
    <property type="entry name" value="Pectin lyase-like"/>
    <property type="match status" value="2"/>
</dbReference>
<proteinExistence type="predicted"/>
<accession>A0A934RTS4</accession>
<reference evidence="4" key="1">
    <citation type="submission" date="2021-01" db="EMBL/GenBank/DDBJ databases">
        <title>Modified the classification status of verrucomicrobia.</title>
        <authorList>
            <person name="Feng X."/>
        </authorList>
    </citation>
    <scope>NUCLEOTIDE SEQUENCE</scope>
    <source>
        <strain evidence="4">KCTC 12986</strain>
    </source>
</reference>
<protein>
    <submittedName>
        <fullName evidence="4">Autotransporter-associated beta strand repeat-containing protein</fullName>
    </submittedName>
</protein>
<keyword evidence="1 3" id="KW-0732">Signal</keyword>
<evidence type="ECO:0000256" key="2">
    <source>
        <dbReference type="SAM" id="MobiDB-lite"/>
    </source>
</evidence>
<dbReference type="Pfam" id="PF12951">
    <property type="entry name" value="PATR"/>
    <property type="match status" value="3"/>
</dbReference>
<evidence type="ECO:0000256" key="1">
    <source>
        <dbReference type="ARBA" id="ARBA00022729"/>
    </source>
</evidence>
<evidence type="ECO:0000256" key="3">
    <source>
        <dbReference type="SAM" id="SignalP"/>
    </source>
</evidence>